<dbReference type="PANTHER" id="PTHR34605">
    <property type="entry name" value="PHAGE_INTEGRASE DOMAIN-CONTAINING PROTEIN"/>
    <property type="match status" value="1"/>
</dbReference>
<gene>
    <name evidence="3" type="ORF">AURDEDRAFT_34763</name>
</gene>
<dbReference type="InterPro" id="IPR013762">
    <property type="entry name" value="Integrase-like_cat_sf"/>
</dbReference>
<feature type="non-terminal residue" evidence="3">
    <location>
        <position position="1"/>
    </location>
</feature>
<dbReference type="eggNOG" id="ENOG502SNFT">
    <property type="taxonomic scope" value="Eukaryota"/>
</dbReference>
<dbReference type="InterPro" id="IPR011010">
    <property type="entry name" value="DNA_brk_join_enz"/>
</dbReference>
<evidence type="ECO:0000313" key="3">
    <source>
        <dbReference type="EMBL" id="EJD33119.1"/>
    </source>
</evidence>
<dbReference type="EMBL" id="JH688426">
    <property type="protein sequence ID" value="EJD33119.1"/>
    <property type="molecule type" value="Genomic_DNA"/>
</dbReference>
<feature type="non-terminal residue" evidence="3">
    <location>
        <position position="254"/>
    </location>
</feature>
<dbReference type="SUPFAM" id="SSF56349">
    <property type="entry name" value="DNA breaking-rejoining enzymes"/>
    <property type="match status" value="1"/>
</dbReference>
<dbReference type="PANTHER" id="PTHR34605:SF3">
    <property type="entry name" value="P CELL-TYPE AGGLUTINATION PROTEIN MAP4-LIKE-RELATED"/>
    <property type="match status" value="1"/>
</dbReference>
<accession>J0CS79</accession>
<protein>
    <recommendedName>
        <fullName evidence="2">Tyr recombinase domain-containing protein</fullName>
    </recommendedName>
</protein>
<keyword evidence="4" id="KW-1185">Reference proteome</keyword>
<dbReference type="AlphaFoldDB" id="J0CS79"/>
<dbReference type="GO" id="GO:0006310">
    <property type="term" value="P:DNA recombination"/>
    <property type="evidence" value="ECO:0007669"/>
    <property type="project" value="UniProtKB-KW"/>
</dbReference>
<feature type="domain" description="Tyr recombinase" evidence="2">
    <location>
        <begin position="71"/>
        <end position="254"/>
    </location>
</feature>
<evidence type="ECO:0000259" key="2">
    <source>
        <dbReference type="PROSITE" id="PS51898"/>
    </source>
</evidence>
<dbReference type="Proteomes" id="UP000006514">
    <property type="component" value="Unassembled WGS sequence"/>
</dbReference>
<organism evidence="3 4">
    <name type="scientific">Auricularia subglabra (strain TFB-10046 / SS5)</name>
    <name type="common">White-rot fungus</name>
    <name type="synonym">Auricularia delicata (strain TFB10046)</name>
    <dbReference type="NCBI Taxonomy" id="717982"/>
    <lineage>
        <taxon>Eukaryota</taxon>
        <taxon>Fungi</taxon>
        <taxon>Dikarya</taxon>
        <taxon>Basidiomycota</taxon>
        <taxon>Agaricomycotina</taxon>
        <taxon>Agaricomycetes</taxon>
        <taxon>Auriculariales</taxon>
        <taxon>Auriculariaceae</taxon>
        <taxon>Auricularia</taxon>
    </lineage>
</organism>
<dbReference type="InterPro" id="IPR052925">
    <property type="entry name" value="Phage_Integrase-like_Recomb"/>
</dbReference>
<proteinExistence type="predicted"/>
<reference evidence="4" key="1">
    <citation type="journal article" date="2012" name="Science">
        <title>The Paleozoic origin of enzymatic lignin decomposition reconstructed from 31 fungal genomes.</title>
        <authorList>
            <person name="Floudas D."/>
            <person name="Binder M."/>
            <person name="Riley R."/>
            <person name="Barry K."/>
            <person name="Blanchette R.A."/>
            <person name="Henrissat B."/>
            <person name="Martinez A.T."/>
            <person name="Otillar R."/>
            <person name="Spatafora J.W."/>
            <person name="Yadav J.S."/>
            <person name="Aerts A."/>
            <person name="Benoit I."/>
            <person name="Boyd A."/>
            <person name="Carlson A."/>
            <person name="Copeland A."/>
            <person name="Coutinho P.M."/>
            <person name="de Vries R.P."/>
            <person name="Ferreira P."/>
            <person name="Findley K."/>
            <person name="Foster B."/>
            <person name="Gaskell J."/>
            <person name="Glotzer D."/>
            <person name="Gorecki P."/>
            <person name="Heitman J."/>
            <person name="Hesse C."/>
            <person name="Hori C."/>
            <person name="Igarashi K."/>
            <person name="Jurgens J.A."/>
            <person name="Kallen N."/>
            <person name="Kersten P."/>
            <person name="Kohler A."/>
            <person name="Kuees U."/>
            <person name="Kumar T.K.A."/>
            <person name="Kuo A."/>
            <person name="LaButti K."/>
            <person name="Larrondo L.F."/>
            <person name="Lindquist E."/>
            <person name="Ling A."/>
            <person name="Lombard V."/>
            <person name="Lucas S."/>
            <person name="Lundell T."/>
            <person name="Martin R."/>
            <person name="McLaughlin D.J."/>
            <person name="Morgenstern I."/>
            <person name="Morin E."/>
            <person name="Murat C."/>
            <person name="Nagy L.G."/>
            <person name="Nolan M."/>
            <person name="Ohm R.A."/>
            <person name="Patyshakuliyeva A."/>
            <person name="Rokas A."/>
            <person name="Ruiz-Duenas F.J."/>
            <person name="Sabat G."/>
            <person name="Salamov A."/>
            <person name="Samejima M."/>
            <person name="Schmutz J."/>
            <person name="Slot J.C."/>
            <person name="St John F."/>
            <person name="Stenlid J."/>
            <person name="Sun H."/>
            <person name="Sun S."/>
            <person name="Syed K."/>
            <person name="Tsang A."/>
            <person name="Wiebenga A."/>
            <person name="Young D."/>
            <person name="Pisabarro A."/>
            <person name="Eastwood D.C."/>
            <person name="Martin F."/>
            <person name="Cullen D."/>
            <person name="Grigoriev I.V."/>
            <person name="Hibbett D.S."/>
        </authorList>
    </citation>
    <scope>NUCLEOTIDE SEQUENCE [LARGE SCALE GENOMIC DNA]</scope>
    <source>
        <strain evidence="4">TFB10046</strain>
    </source>
</reference>
<dbReference type="InterPro" id="IPR002104">
    <property type="entry name" value="Integrase_catalytic"/>
</dbReference>
<sequence>HELPVEPTADTLSLYAAYESHHIAASSVRTYLSGICHSLEPFYPNVRANRNSDLVRNTVTGCVKMSSHTVNRKAPLSSADLARMLEKYGRSHSHDDALFLAILFVGFSALMRLGELVWPDSEALCEYRKCISFSSLAWRSAADPDGDGVEQLSFTLPGHKGNRFFDGQTVVVTARSDAANALPVMRSYLKLRQSNPATRLHPALFVRADGSVPRRTWFINYLKANFANDIRGHSIRSGGATDLAIRGVPDNVIQ</sequence>
<name>J0CS79_AURST</name>
<dbReference type="KEGG" id="adl:AURDEDRAFT_34763"/>
<dbReference type="OrthoDB" id="5598396at2759"/>
<dbReference type="Gene3D" id="1.10.443.10">
    <property type="entry name" value="Intergrase catalytic core"/>
    <property type="match status" value="1"/>
</dbReference>
<evidence type="ECO:0000313" key="4">
    <source>
        <dbReference type="Proteomes" id="UP000006514"/>
    </source>
</evidence>
<evidence type="ECO:0000256" key="1">
    <source>
        <dbReference type="ARBA" id="ARBA00023172"/>
    </source>
</evidence>
<dbReference type="GO" id="GO:0003677">
    <property type="term" value="F:DNA binding"/>
    <property type="evidence" value="ECO:0007669"/>
    <property type="project" value="InterPro"/>
</dbReference>
<dbReference type="PROSITE" id="PS51898">
    <property type="entry name" value="TYR_RECOMBINASE"/>
    <property type="match status" value="1"/>
</dbReference>
<dbReference type="InParanoid" id="J0CS79"/>
<keyword evidence="1" id="KW-0233">DNA recombination</keyword>
<dbReference type="GO" id="GO:0015074">
    <property type="term" value="P:DNA integration"/>
    <property type="evidence" value="ECO:0007669"/>
    <property type="project" value="InterPro"/>
</dbReference>